<sequence length="150" mass="16629">PGSSAGELFRQACLQEREPDRVGDALGRARVRMPRYNEEEKKQRTSAIQSALEKATDVPLRIVRCSLGLLEYTNGLVKIANPNLVTDVGVAGLLANAALKGAMLNVEINLNCIQSKEVVNTVKEEIEKTLVRAEKLIYDIMKKVKDIMHK</sequence>
<reference evidence="2" key="1">
    <citation type="journal article" date="2015" name="Nature">
        <title>Complex archaea that bridge the gap between prokaryotes and eukaryotes.</title>
        <authorList>
            <person name="Spang A."/>
            <person name="Saw J.H."/>
            <person name="Jorgensen S.L."/>
            <person name="Zaremba-Niedzwiedzka K."/>
            <person name="Martijn J."/>
            <person name="Lind A.E."/>
            <person name="van Eijk R."/>
            <person name="Schleper C."/>
            <person name="Guy L."/>
            <person name="Ettema T.J."/>
        </authorList>
    </citation>
    <scope>NUCLEOTIDE SEQUENCE</scope>
</reference>
<dbReference type="InterPro" id="IPR007044">
    <property type="entry name" value="Cyclodeamin/CycHdrlase"/>
</dbReference>
<dbReference type="Gene3D" id="1.20.120.680">
    <property type="entry name" value="Formiminotetrahydrofolate cyclodeaminase monomer, up-and-down helical bundle"/>
    <property type="match status" value="1"/>
</dbReference>
<feature type="domain" description="Cyclodeaminase/cyclohydrolase" evidence="1">
    <location>
        <begin position="31"/>
        <end position="127"/>
    </location>
</feature>
<feature type="non-terminal residue" evidence="2">
    <location>
        <position position="1"/>
    </location>
</feature>
<accession>A0A0F9LLW1</accession>
<dbReference type="AlphaFoldDB" id="A0A0F9LLW1"/>
<organism evidence="2">
    <name type="scientific">marine sediment metagenome</name>
    <dbReference type="NCBI Taxonomy" id="412755"/>
    <lineage>
        <taxon>unclassified sequences</taxon>
        <taxon>metagenomes</taxon>
        <taxon>ecological metagenomes</taxon>
    </lineage>
</organism>
<proteinExistence type="predicted"/>
<comment type="caution">
    <text evidence="2">The sequence shown here is derived from an EMBL/GenBank/DDBJ whole genome shotgun (WGS) entry which is preliminary data.</text>
</comment>
<dbReference type="EMBL" id="LAZR01006158">
    <property type="protein sequence ID" value="KKM94293.1"/>
    <property type="molecule type" value="Genomic_DNA"/>
</dbReference>
<dbReference type="SUPFAM" id="SSF101262">
    <property type="entry name" value="Methenyltetrahydrofolate cyclohydrolase-like"/>
    <property type="match status" value="1"/>
</dbReference>
<dbReference type="InterPro" id="IPR036178">
    <property type="entry name" value="Formintransfe-cycloase-like_sf"/>
</dbReference>
<dbReference type="Pfam" id="PF04961">
    <property type="entry name" value="FTCD_C"/>
    <property type="match status" value="1"/>
</dbReference>
<dbReference type="GO" id="GO:0003824">
    <property type="term" value="F:catalytic activity"/>
    <property type="evidence" value="ECO:0007669"/>
    <property type="project" value="InterPro"/>
</dbReference>
<evidence type="ECO:0000313" key="2">
    <source>
        <dbReference type="EMBL" id="KKM94293.1"/>
    </source>
</evidence>
<protein>
    <recommendedName>
        <fullName evidence="1">Cyclodeaminase/cyclohydrolase domain-containing protein</fullName>
    </recommendedName>
</protein>
<gene>
    <name evidence="2" type="ORF">LCGC14_1199700</name>
</gene>
<name>A0A0F9LLW1_9ZZZZ</name>
<evidence type="ECO:0000259" key="1">
    <source>
        <dbReference type="Pfam" id="PF04961"/>
    </source>
</evidence>